<dbReference type="RefSeq" id="WP_132621575.1">
    <property type="nucleotide sequence ID" value="NZ_SMKV01000008.1"/>
</dbReference>
<name>A0A4R4V4B4_9PSEU</name>
<organism evidence="2 3">
    <name type="scientific">Saccharopolyspora aridisoli</name>
    <dbReference type="NCBI Taxonomy" id="2530385"/>
    <lineage>
        <taxon>Bacteria</taxon>
        <taxon>Bacillati</taxon>
        <taxon>Actinomycetota</taxon>
        <taxon>Actinomycetes</taxon>
        <taxon>Pseudonocardiales</taxon>
        <taxon>Pseudonocardiaceae</taxon>
        <taxon>Saccharopolyspora</taxon>
    </lineage>
</organism>
<gene>
    <name evidence="2" type="ORF">E1161_09145</name>
</gene>
<comment type="caution">
    <text evidence="2">The sequence shown here is derived from an EMBL/GenBank/DDBJ whole genome shotgun (WGS) entry which is preliminary data.</text>
</comment>
<protein>
    <submittedName>
        <fullName evidence="2">Uncharacterized protein</fullName>
    </submittedName>
</protein>
<reference evidence="2 3" key="1">
    <citation type="submission" date="2019-03" db="EMBL/GenBank/DDBJ databases">
        <title>Draft genome sequences of novel Actinobacteria.</title>
        <authorList>
            <person name="Sahin N."/>
            <person name="Ay H."/>
            <person name="Saygin H."/>
        </authorList>
    </citation>
    <scope>NUCLEOTIDE SEQUENCE [LARGE SCALE GENOMIC DNA]</scope>
    <source>
        <strain evidence="2 3">16K404</strain>
    </source>
</reference>
<feature type="region of interest" description="Disordered" evidence="1">
    <location>
        <begin position="115"/>
        <end position="136"/>
    </location>
</feature>
<evidence type="ECO:0000313" key="2">
    <source>
        <dbReference type="EMBL" id="TDC94149.1"/>
    </source>
</evidence>
<keyword evidence="3" id="KW-1185">Reference proteome</keyword>
<evidence type="ECO:0000313" key="3">
    <source>
        <dbReference type="Proteomes" id="UP000294744"/>
    </source>
</evidence>
<dbReference type="OrthoDB" id="5181787at2"/>
<accession>A0A4R4V4B4</accession>
<dbReference type="EMBL" id="SMKV01000008">
    <property type="protein sequence ID" value="TDC94149.1"/>
    <property type="molecule type" value="Genomic_DNA"/>
</dbReference>
<evidence type="ECO:0000256" key="1">
    <source>
        <dbReference type="SAM" id="MobiDB-lite"/>
    </source>
</evidence>
<dbReference type="AlphaFoldDB" id="A0A4R4V4B4"/>
<sequence>MADQREPRSDNLPEIVDAEVVEVAEYDPLPEPAPRGDAPKAADDPEYQEFLEFKRFKEWQASQGGGTTAAAPEKPGWKKALGLLHHKWVRRIIYVLVALLLLNLAYDHYFGGSDGSSSGNGSGGSAPADSVPMTAQNPQQAIRSVFNYLRAEPPEQACALFDDQGKADFAAAYGTPDCAGAARAVHGQITDFNAYANPKFAHDAIVEAGPEAQVPGCRLRVSGGPGLGTFKLTRTPQGGWTISAYALTSSACP</sequence>
<proteinExistence type="predicted"/>
<feature type="compositionally biased region" description="Gly residues" evidence="1">
    <location>
        <begin position="115"/>
        <end position="124"/>
    </location>
</feature>
<dbReference type="Proteomes" id="UP000294744">
    <property type="component" value="Unassembled WGS sequence"/>
</dbReference>